<evidence type="ECO:0000313" key="8">
    <source>
        <dbReference type="Proteomes" id="UP000886721"/>
    </source>
</evidence>
<dbReference type="EC" id="4.2.1.1" evidence="2"/>
<dbReference type="Pfam" id="PF00484">
    <property type="entry name" value="Pro_CA"/>
    <property type="match status" value="1"/>
</dbReference>
<evidence type="ECO:0000256" key="6">
    <source>
        <dbReference type="PIRSR" id="PIRSR601765-1"/>
    </source>
</evidence>
<dbReference type="GO" id="GO:0008270">
    <property type="term" value="F:zinc ion binding"/>
    <property type="evidence" value="ECO:0007669"/>
    <property type="project" value="InterPro"/>
</dbReference>
<evidence type="ECO:0000256" key="3">
    <source>
        <dbReference type="ARBA" id="ARBA00022723"/>
    </source>
</evidence>
<gene>
    <name evidence="7" type="ORF">H9735_09140</name>
</gene>
<comment type="cofactor">
    <cofactor evidence="6">
        <name>Zn(2+)</name>
        <dbReference type="ChEBI" id="CHEBI:29105"/>
    </cofactor>
    <text evidence="6">Binds 1 zinc ion per subunit.</text>
</comment>
<feature type="binding site" evidence="6">
    <location>
        <position position="94"/>
    </location>
    <ligand>
        <name>Zn(2+)</name>
        <dbReference type="ChEBI" id="CHEBI:29105"/>
    </ligand>
</feature>
<comment type="catalytic activity">
    <reaction evidence="5">
        <text>hydrogencarbonate + H(+) = CO2 + H2O</text>
        <dbReference type="Rhea" id="RHEA:10748"/>
        <dbReference type="ChEBI" id="CHEBI:15377"/>
        <dbReference type="ChEBI" id="CHEBI:15378"/>
        <dbReference type="ChEBI" id="CHEBI:16526"/>
        <dbReference type="ChEBI" id="CHEBI:17544"/>
        <dbReference type="EC" id="4.2.1.1"/>
    </reaction>
</comment>
<accession>A0A9D2BAG9</accession>
<name>A0A9D2BAG9_9FIRM</name>
<evidence type="ECO:0000313" key="7">
    <source>
        <dbReference type="EMBL" id="HIX68262.1"/>
    </source>
</evidence>
<reference evidence="7" key="1">
    <citation type="journal article" date="2021" name="PeerJ">
        <title>Extensive microbial diversity within the chicken gut microbiome revealed by metagenomics and culture.</title>
        <authorList>
            <person name="Gilroy R."/>
            <person name="Ravi A."/>
            <person name="Getino M."/>
            <person name="Pursley I."/>
            <person name="Horton D.L."/>
            <person name="Alikhan N.F."/>
            <person name="Baker D."/>
            <person name="Gharbi K."/>
            <person name="Hall N."/>
            <person name="Watson M."/>
            <person name="Adriaenssens E.M."/>
            <person name="Foster-Nyarko E."/>
            <person name="Jarju S."/>
            <person name="Secka A."/>
            <person name="Antonio M."/>
            <person name="Oren A."/>
            <person name="Chaudhuri R.R."/>
            <person name="La Ragione R."/>
            <person name="Hildebrand F."/>
            <person name="Pallen M.J."/>
        </authorList>
    </citation>
    <scope>NUCLEOTIDE SEQUENCE</scope>
    <source>
        <strain evidence="7">CHK191-13928</strain>
    </source>
</reference>
<comment type="similarity">
    <text evidence="1">Belongs to the beta-class carbonic anhydrase family.</text>
</comment>
<comment type="caution">
    <text evidence="7">The sequence shown here is derived from an EMBL/GenBank/DDBJ whole genome shotgun (WGS) entry which is preliminary data.</text>
</comment>
<feature type="binding site" evidence="6">
    <location>
        <position position="97"/>
    </location>
    <ligand>
        <name>Zn(2+)</name>
        <dbReference type="ChEBI" id="CHEBI:29105"/>
    </ligand>
</feature>
<feature type="binding site" evidence="6">
    <location>
        <position position="38"/>
    </location>
    <ligand>
        <name>Zn(2+)</name>
        <dbReference type="ChEBI" id="CHEBI:29105"/>
    </ligand>
</feature>
<dbReference type="Gene3D" id="3.40.1050.10">
    <property type="entry name" value="Carbonic anhydrase"/>
    <property type="match status" value="1"/>
</dbReference>
<organism evidence="7 8">
    <name type="scientific">Candidatus Anaerostipes excrementavium</name>
    <dbReference type="NCBI Taxonomy" id="2838463"/>
    <lineage>
        <taxon>Bacteria</taxon>
        <taxon>Bacillati</taxon>
        <taxon>Bacillota</taxon>
        <taxon>Clostridia</taxon>
        <taxon>Lachnospirales</taxon>
        <taxon>Lachnospiraceae</taxon>
        <taxon>Anaerostipes</taxon>
    </lineage>
</organism>
<keyword evidence="3 6" id="KW-0479">Metal-binding</keyword>
<evidence type="ECO:0000256" key="4">
    <source>
        <dbReference type="ARBA" id="ARBA00022833"/>
    </source>
</evidence>
<dbReference type="SMART" id="SM00947">
    <property type="entry name" value="Pro_CA"/>
    <property type="match status" value="1"/>
</dbReference>
<protein>
    <recommendedName>
        <fullName evidence="2">carbonic anhydrase</fullName>
        <ecNumber evidence="2">4.2.1.1</ecNumber>
    </recommendedName>
</protein>
<dbReference type="AlphaFoldDB" id="A0A9D2BAG9"/>
<keyword evidence="4 6" id="KW-0862">Zinc</keyword>
<dbReference type="PANTHER" id="PTHR43175">
    <property type="entry name" value="CARBONIC ANHYDRASE"/>
    <property type="match status" value="1"/>
</dbReference>
<sequence>MIEEILEYNKKFVEEKQYEEYKTSKFPDKKIAIITCMDTRLTQLLPAALGLKNGDVKIIKNAGGVVSHAFGSVVRSVLVGIFELGIEEVMVIGHTDCGVQHINSEMMIEKMKERGIDGDKIDLIRHCGVNFDTWLEGFDCVDSSVADSVDMLRKHPLIPKDVKISGYVMNSVTGELSVVVP</sequence>
<dbReference type="GO" id="GO:0004089">
    <property type="term" value="F:carbonate dehydratase activity"/>
    <property type="evidence" value="ECO:0007669"/>
    <property type="project" value="UniProtKB-EC"/>
</dbReference>
<feature type="binding site" evidence="6">
    <location>
        <position position="36"/>
    </location>
    <ligand>
        <name>Zn(2+)</name>
        <dbReference type="ChEBI" id="CHEBI:29105"/>
    </ligand>
</feature>
<dbReference type="InterPro" id="IPR001765">
    <property type="entry name" value="Carbonic_anhydrase"/>
</dbReference>
<dbReference type="InterPro" id="IPR036874">
    <property type="entry name" value="Carbonic_anhydrase_sf"/>
</dbReference>
<dbReference type="SUPFAM" id="SSF53056">
    <property type="entry name" value="beta-carbonic anhydrase, cab"/>
    <property type="match status" value="1"/>
</dbReference>
<proteinExistence type="inferred from homology"/>
<evidence type="ECO:0000256" key="2">
    <source>
        <dbReference type="ARBA" id="ARBA00012925"/>
    </source>
</evidence>
<evidence type="ECO:0000256" key="5">
    <source>
        <dbReference type="ARBA" id="ARBA00048348"/>
    </source>
</evidence>
<dbReference type="EMBL" id="DXEM01000031">
    <property type="protein sequence ID" value="HIX68262.1"/>
    <property type="molecule type" value="Genomic_DNA"/>
</dbReference>
<reference evidence="7" key="2">
    <citation type="submission" date="2021-04" db="EMBL/GenBank/DDBJ databases">
        <authorList>
            <person name="Gilroy R."/>
        </authorList>
    </citation>
    <scope>NUCLEOTIDE SEQUENCE</scope>
    <source>
        <strain evidence="7">CHK191-13928</strain>
    </source>
</reference>
<dbReference type="CDD" id="cd03379">
    <property type="entry name" value="beta_CA_cladeD"/>
    <property type="match status" value="1"/>
</dbReference>
<evidence type="ECO:0000256" key="1">
    <source>
        <dbReference type="ARBA" id="ARBA00006217"/>
    </source>
</evidence>
<dbReference type="Proteomes" id="UP000886721">
    <property type="component" value="Unassembled WGS sequence"/>
</dbReference>
<dbReference type="PANTHER" id="PTHR43175:SF3">
    <property type="entry name" value="CARBON DISULFIDE HYDROLASE"/>
    <property type="match status" value="1"/>
</dbReference>